<comment type="caution">
    <text evidence="2">The sequence shown here is derived from an EMBL/GenBank/DDBJ whole genome shotgun (WGS) entry which is preliminary data.</text>
</comment>
<evidence type="ECO:0008006" key="4">
    <source>
        <dbReference type="Google" id="ProtNLM"/>
    </source>
</evidence>
<protein>
    <recommendedName>
        <fullName evidence="4">Lipoprotein</fullName>
    </recommendedName>
</protein>
<dbReference type="RefSeq" id="WP_230527581.1">
    <property type="nucleotide sequence ID" value="NZ_JAJGAK010000003.1"/>
</dbReference>
<name>A0ABS8JJK8_9GAMM</name>
<dbReference type="PROSITE" id="PS51257">
    <property type="entry name" value="PROKAR_LIPOPROTEIN"/>
    <property type="match status" value="1"/>
</dbReference>
<feature type="signal peptide" evidence="1">
    <location>
        <begin position="1"/>
        <end position="19"/>
    </location>
</feature>
<accession>A0ABS8JJK8</accession>
<keyword evidence="1" id="KW-0732">Signal</keyword>
<evidence type="ECO:0000313" key="2">
    <source>
        <dbReference type="EMBL" id="MCC8363776.1"/>
    </source>
</evidence>
<evidence type="ECO:0000256" key="1">
    <source>
        <dbReference type="SAM" id="SignalP"/>
    </source>
</evidence>
<dbReference type="Proteomes" id="UP001165293">
    <property type="component" value="Unassembled WGS sequence"/>
</dbReference>
<dbReference type="EMBL" id="JAJGAK010000003">
    <property type="protein sequence ID" value="MCC8363776.1"/>
    <property type="molecule type" value="Genomic_DNA"/>
</dbReference>
<evidence type="ECO:0000313" key="3">
    <source>
        <dbReference type="Proteomes" id="UP001165293"/>
    </source>
</evidence>
<keyword evidence="3" id="KW-1185">Reference proteome</keyword>
<organism evidence="2 3">
    <name type="scientific">Noviluteimonas lactosilytica</name>
    <dbReference type="NCBI Taxonomy" id="2888523"/>
    <lineage>
        <taxon>Bacteria</taxon>
        <taxon>Pseudomonadati</taxon>
        <taxon>Pseudomonadota</taxon>
        <taxon>Gammaproteobacteria</taxon>
        <taxon>Lysobacterales</taxon>
        <taxon>Lysobacteraceae</taxon>
        <taxon>Noviluteimonas</taxon>
    </lineage>
</organism>
<feature type="chain" id="PRO_5046623221" description="Lipoprotein" evidence="1">
    <location>
        <begin position="20"/>
        <end position="130"/>
    </location>
</feature>
<proteinExistence type="predicted"/>
<gene>
    <name evidence="2" type="ORF">LK996_11905</name>
</gene>
<reference evidence="2" key="1">
    <citation type="submission" date="2021-10" db="EMBL/GenBank/DDBJ databases">
        <authorList>
            <person name="Lyu M."/>
            <person name="Wang X."/>
            <person name="Meng X."/>
            <person name="Xu K."/>
        </authorList>
    </citation>
    <scope>NUCLEOTIDE SEQUENCE</scope>
    <source>
        <strain evidence="2">A6</strain>
    </source>
</reference>
<sequence length="130" mass="13769">MKSWLLAGFLLLAPCAAIACISSAPDPQSAARGTVLVGYVTGEAFPDWEASLIKDGPTEHSLFGRRVVRVSFTHAITGEMIGALEVETPCYASVPEIGERAIVVRLNGADYVVPATSEYESAIQSAAQTR</sequence>